<dbReference type="InterPro" id="IPR014900">
    <property type="entry name" value="VLTF-3_Zn_ribbon"/>
</dbReference>
<feature type="domain" description="Viral late gene transcription factor 3 zinc ribbon" evidence="1">
    <location>
        <begin position="1"/>
        <end position="32"/>
    </location>
</feature>
<sequence length="69" mass="7826">MNVRLCSGSRHNGIVSEQGYEFCIFCESVFQKCTKVQKKSNFHVSNKLIHLRNVLGRLVSHQCSGEIIS</sequence>
<dbReference type="Proteomes" id="UP000270450">
    <property type="component" value="Segment"/>
</dbReference>
<dbReference type="Pfam" id="PF08792">
    <property type="entry name" value="A2L_zn_ribbon"/>
    <property type="match status" value="1"/>
</dbReference>
<name>A0A2I6J1E3_VACCV</name>
<proteinExistence type="predicted"/>
<reference evidence="2" key="1">
    <citation type="journal article" date="2018" name="Emerg. Infect. Dis.">
        <title>Ocular Vaccinia Infection in Dairy Worker, Brazil.</title>
        <authorList>
            <person name="Teixeira Lima M."/>
            <person name="Pereira Oliveira G."/>
            <person name="Bretas de Oliveira D."/>
            <person name="Mesquita Vaz S."/>
            <person name="de Souza Trindade G."/>
            <person name="Santos Abrahao J."/>
            <person name="Geessien Kroon E."/>
        </authorList>
    </citation>
    <scope>NUCLEOTIDE SEQUENCE [LARGE SCALE GENOMIC DNA]</scope>
    <source>
        <strain evidence="2">CEyV1</strain>
    </source>
</reference>
<accession>A0A2I6J1E3</accession>
<protein>
    <submittedName>
        <fullName evidence="2">Putative core protein</fullName>
    </submittedName>
</protein>
<dbReference type="EMBL" id="MG012795">
    <property type="protein sequence ID" value="AUL80260.1"/>
    <property type="molecule type" value="Genomic_DNA"/>
</dbReference>
<organism evidence="2">
    <name type="scientific">Vaccinia virus</name>
    <name type="common">VACV</name>
    <name type="synonym">Orthopoxvirus vaccinia</name>
    <dbReference type="NCBI Taxonomy" id="10245"/>
    <lineage>
        <taxon>Viruses</taxon>
        <taxon>Varidnaviria</taxon>
        <taxon>Bamfordvirae</taxon>
        <taxon>Nucleocytoviricota</taxon>
        <taxon>Pokkesviricetes</taxon>
        <taxon>Chitovirales</taxon>
        <taxon>Poxviridae</taxon>
        <taxon>Chordopoxvirinae</taxon>
        <taxon>Orthopoxvirus</taxon>
    </lineage>
</organism>
<evidence type="ECO:0000259" key="1">
    <source>
        <dbReference type="Pfam" id="PF08792"/>
    </source>
</evidence>
<evidence type="ECO:0000313" key="2">
    <source>
        <dbReference type="EMBL" id="AUL80260.1"/>
    </source>
</evidence>